<dbReference type="Proteomes" id="UP001309876">
    <property type="component" value="Unassembled WGS sequence"/>
</dbReference>
<reference evidence="4 5" key="1">
    <citation type="submission" date="2023-08" db="EMBL/GenBank/DDBJ databases">
        <title>Black Yeasts Isolated from many extreme environments.</title>
        <authorList>
            <person name="Coleine C."/>
            <person name="Stajich J.E."/>
            <person name="Selbmann L."/>
        </authorList>
    </citation>
    <scope>NUCLEOTIDE SEQUENCE [LARGE SCALE GENOMIC DNA]</scope>
    <source>
        <strain evidence="4 5">CCFEE 5910</strain>
    </source>
</reference>
<dbReference type="AlphaFoldDB" id="A0AAN7YFL4"/>
<evidence type="ECO:0000256" key="2">
    <source>
        <dbReference type="SAM" id="MobiDB-lite"/>
    </source>
</evidence>
<evidence type="ECO:0000259" key="3">
    <source>
        <dbReference type="Pfam" id="PF00293"/>
    </source>
</evidence>
<sequence>MATSTPVQRIYDSTQWVESAGCILFDFRNTGFNPLTAPVPSTTTTTTTTTATSPSPSPSPISGLGSLPTPPHLTEEPKIVLFYSNPRNQYLLPKGRRNIGESRADAALRETFEETGLKCSLLPVTLHSRATSVNPADDRTTAGGYTVDEPRTFTRATQPFMCMVRRLNSRRGRDHTAADGSIARQVEEFVPKHVAELGGVGEVTKMIWWYVGVVDEDQGSEEEVEGRVVEPGCEVCSVGMREAMDRCSDRDDGVVVRRAVEVVSETFGL</sequence>
<comment type="caution">
    <text evidence="4">The sequence shown here is derived from an EMBL/GenBank/DDBJ whole genome shotgun (WGS) entry which is preliminary data.</text>
</comment>
<dbReference type="PROSITE" id="PS00893">
    <property type="entry name" value="NUDIX_BOX"/>
    <property type="match status" value="1"/>
</dbReference>
<evidence type="ECO:0000256" key="1">
    <source>
        <dbReference type="ARBA" id="ARBA00022801"/>
    </source>
</evidence>
<dbReference type="InterPro" id="IPR020084">
    <property type="entry name" value="NUDIX_hydrolase_CS"/>
</dbReference>
<feature type="region of interest" description="Disordered" evidence="2">
    <location>
        <begin position="35"/>
        <end position="70"/>
    </location>
</feature>
<gene>
    <name evidence="4" type="ORF">LTR05_006404</name>
</gene>
<keyword evidence="5" id="KW-1185">Reference proteome</keyword>
<dbReference type="GO" id="GO:0016787">
    <property type="term" value="F:hydrolase activity"/>
    <property type="evidence" value="ECO:0007669"/>
    <property type="project" value="UniProtKB-KW"/>
</dbReference>
<dbReference type="Gene3D" id="3.90.79.10">
    <property type="entry name" value="Nucleoside Triphosphate Pyrophosphohydrolase"/>
    <property type="match status" value="1"/>
</dbReference>
<dbReference type="EMBL" id="JAVRRJ010000006">
    <property type="protein sequence ID" value="KAK5083897.1"/>
    <property type="molecule type" value="Genomic_DNA"/>
</dbReference>
<accession>A0AAN7YFL4</accession>
<dbReference type="InterPro" id="IPR000086">
    <property type="entry name" value="NUDIX_hydrolase_dom"/>
</dbReference>
<dbReference type="InterPro" id="IPR015797">
    <property type="entry name" value="NUDIX_hydrolase-like_dom_sf"/>
</dbReference>
<dbReference type="SUPFAM" id="SSF55811">
    <property type="entry name" value="Nudix"/>
    <property type="match status" value="1"/>
</dbReference>
<feature type="compositionally biased region" description="Low complexity" evidence="2">
    <location>
        <begin position="35"/>
        <end position="67"/>
    </location>
</feature>
<evidence type="ECO:0000313" key="5">
    <source>
        <dbReference type="Proteomes" id="UP001309876"/>
    </source>
</evidence>
<name>A0AAN7YFL4_9EURO</name>
<proteinExistence type="predicted"/>
<protein>
    <recommendedName>
        <fullName evidence="3">Nudix hydrolase domain-containing protein</fullName>
    </recommendedName>
</protein>
<dbReference type="Pfam" id="PF00293">
    <property type="entry name" value="NUDIX"/>
    <property type="match status" value="1"/>
</dbReference>
<feature type="domain" description="Nudix hydrolase" evidence="3">
    <location>
        <begin position="86"/>
        <end position="131"/>
    </location>
</feature>
<organism evidence="4 5">
    <name type="scientific">Lithohypha guttulata</name>
    <dbReference type="NCBI Taxonomy" id="1690604"/>
    <lineage>
        <taxon>Eukaryota</taxon>
        <taxon>Fungi</taxon>
        <taxon>Dikarya</taxon>
        <taxon>Ascomycota</taxon>
        <taxon>Pezizomycotina</taxon>
        <taxon>Eurotiomycetes</taxon>
        <taxon>Chaetothyriomycetidae</taxon>
        <taxon>Chaetothyriales</taxon>
        <taxon>Trichomeriaceae</taxon>
        <taxon>Lithohypha</taxon>
    </lineage>
</organism>
<evidence type="ECO:0000313" key="4">
    <source>
        <dbReference type="EMBL" id="KAK5083897.1"/>
    </source>
</evidence>
<keyword evidence="1" id="KW-0378">Hydrolase</keyword>